<name>A0A840TPF1_9BACT</name>
<accession>A0A840TPF1</accession>
<proteinExistence type="predicted"/>
<protein>
    <recommendedName>
        <fullName evidence="3">Universal stress protein</fullName>
    </recommendedName>
</protein>
<evidence type="ECO:0000313" key="1">
    <source>
        <dbReference type="EMBL" id="MBB5283617.1"/>
    </source>
</evidence>
<dbReference type="EMBL" id="JACHGF010000002">
    <property type="protein sequence ID" value="MBB5283617.1"/>
    <property type="molecule type" value="Genomic_DNA"/>
</dbReference>
<keyword evidence="2" id="KW-1185">Reference proteome</keyword>
<comment type="caution">
    <text evidence="1">The sequence shown here is derived from an EMBL/GenBank/DDBJ whole genome shotgun (WGS) entry which is preliminary data.</text>
</comment>
<organism evidence="1 2">
    <name type="scientific">Rhabdobacter roseus</name>
    <dbReference type="NCBI Taxonomy" id="1655419"/>
    <lineage>
        <taxon>Bacteria</taxon>
        <taxon>Pseudomonadati</taxon>
        <taxon>Bacteroidota</taxon>
        <taxon>Cytophagia</taxon>
        <taxon>Cytophagales</taxon>
        <taxon>Cytophagaceae</taxon>
        <taxon>Rhabdobacter</taxon>
    </lineage>
</organism>
<reference evidence="1 2" key="1">
    <citation type="submission" date="2020-08" db="EMBL/GenBank/DDBJ databases">
        <title>Genomic Encyclopedia of Type Strains, Phase IV (KMG-IV): sequencing the most valuable type-strain genomes for metagenomic binning, comparative biology and taxonomic classification.</title>
        <authorList>
            <person name="Goeker M."/>
        </authorList>
    </citation>
    <scope>NUCLEOTIDE SEQUENCE [LARGE SCALE GENOMIC DNA]</scope>
    <source>
        <strain evidence="1 2">DSM 105074</strain>
    </source>
</reference>
<dbReference type="AlphaFoldDB" id="A0A840TPF1"/>
<gene>
    <name evidence="1" type="ORF">HNQ92_001743</name>
</gene>
<dbReference type="RefSeq" id="WP_184173158.1">
    <property type="nucleotide sequence ID" value="NZ_JACHGF010000002.1"/>
</dbReference>
<dbReference type="Proteomes" id="UP000557307">
    <property type="component" value="Unassembled WGS sequence"/>
</dbReference>
<evidence type="ECO:0000313" key="2">
    <source>
        <dbReference type="Proteomes" id="UP000557307"/>
    </source>
</evidence>
<sequence>MKTIIIPADFTTNSLSIAEAAVRSSDEKCRLVFIHMFRLPSDIQDLLFSTYRKKESELIGADFREGCQELKAMFEYRVHDIQMEFIYGNTLSLLKSHLDAYQTSQIAYSEELGVQALSKTSVDIPSILHKTGYELLNVDALLETNEYFTNSESHSYENAEKSS</sequence>
<evidence type="ECO:0008006" key="3">
    <source>
        <dbReference type="Google" id="ProtNLM"/>
    </source>
</evidence>